<dbReference type="Proteomes" id="UP000192359">
    <property type="component" value="Unassembled WGS sequence"/>
</dbReference>
<sequence length="198" mass="21750">MSEEKAQSPEQVPAYDLVVSLGTDHHKFDRLISWVDAYLADRPQIKALVQHGFTDPPKHAEAVERMPRNELLELYRAAKVVLVQGGPGSILDAREVGAIPLAVPRVAELDEVVDNHQVEFSRVMQTHGETIVVTSPEDLRHKLDAALADPGSLRGTYRVPGSDQASDNLSVELKTLGTAHNSGFLRRAVHIISGLRSR</sequence>
<dbReference type="SUPFAM" id="SSF53756">
    <property type="entry name" value="UDP-Glycosyltransferase/glycogen phosphorylase"/>
    <property type="match status" value="1"/>
</dbReference>
<dbReference type="EMBL" id="LXWF01000043">
    <property type="protein sequence ID" value="ORC15471.1"/>
    <property type="molecule type" value="Genomic_DNA"/>
</dbReference>
<proteinExistence type="predicted"/>
<evidence type="ECO:0000313" key="3">
    <source>
        <dbReference type="Proteomes" id="UP000192359"/>
    </source>
</evidence>
<accession>A0A1Y1RM17</accession>
<dbReference type="Pfam" id="PF04101">
    <property type="entry name" value="Glyco_tran_28_C"/>
    <property type="match status" value="1"/>
</dbReference>
<feature type="domain" description="Glycosyl transferase family 28 C-terminal" evidence="1">
    <location>
        <begin position="69"/>
        <end position="148"/>
    </location>
</feature>
<comment type="caution">
    <text evidence="2">The sequence shown here is derived from an EMBL/GenBank/DDBJ whole genome shotgun (WGS) entry which is preliminary data.</text>
</comment>
<dbReference type="InterPro" id="IPR007235">
    <property type="entry name" value="Glyco_trans_28_C"/>
</dbReference>
<dbReference type="Gene3D" id="3.40.50.2000">
    <property type="entry name" value="Glycogen Phosphorylase B"/>
    <property type="match status" value="1"/>
</dbReference>
<evidence type="ECO:0000313" key="2">
    <source>
        <dbReference type="EMBL" id="ORC15471.1"/>
    </source>
</evidence>
<dbReference type="GO" id="GO:0016758">
    <property type="term" value="F:hexosyltransferase activity"/>
    <property type="evidence" value="ECO:0007669"/>
    <property type="project" value="InterPro"/>
</dbReference>
<protein>
    <recommendedName>
        <fullName evidence="1">Glycosyl transferase family 28 C-terminal domain-containing protein</fullName>
    </recommendedName>
</protein>
<dbReference type="OrthoDB" id="555447at2"/>
<dbReference type="AlphaFoldDB" id="A0A1Y1RM17"/>
<gene>
    <name evidence="2" type="ORF">A7979_06965</name>
</gene>
<dbReference type="RefSeq" id="WP_083093361.1">
    <property type="nucleotide sequence ID" value="NZ_LXWF01000043.1"/>
</dbReference>
<organism evidence="2 3">
    <name type="scientific">Rothia nasimurium</name>
    <dbReference type="NCBI Taxonomy" id="85336"/>
    <lineage>
        <taxon>Bacteria</taxon>
        <taxon>Bacillati</taxon>
        <taxon>Actinomycetota</taxon>
        <taxon>Actinomycetes</taxon>
        <taxon>Micrococcales</taxon>
        <taxon>Micrococcaceae</taxon>
        <taxon>Rothia</taxon>
    </lineage>
</organism>
<reference evidence="2 3" key="1">
    <citation type="submission" date="2016-05" db="EMBL/GenBank/DDBJ databases">
        <title>Draft genome sequence of a porcine commensal Rothia nasimurium.</title>
        <authorList>
            <person name="Gaiser R.A."/>
            <person name="Van Baarlen P."/>
            <person name="Wells J.M."/>
        </authorList>
    </citation>
    <scope>NUCLEOTIDE SEQUENCE [LARGE SCALE GENOMIC DNA]</scope>
    <source>
        <strain evidence="2 3">PT-32</strain>
    </source>
</reference>
<evidence type="ECO:0000259" key="1">
    <source>
        <dbReference type="Pfam" id="PF04101"/>
    </source>
</evidence>
<keyword evidence="3" id="KW-1185">Reference proteome</keyword>
<name>A0A1Y1RM17_9MICC</name>